<proteinExistence type="predicted"/>
<accession>A0A4U5PH00</accession>
<gene>
    <name evidence="1" type="ORF">L596_009928</name>
</gene>
<comment type="caution">
    <text evidence="1">The sequence shown here is derived from an EMBL/GenBank/DDBJ whole genome shotgun (WGS) entry which is preliminary data.</text>
</comment>
<sequence>MVFDKQEKLTELYCKKGNTKNGQEYTVAVTNEDVNKMFPVWLKNEKETIFCCTWDKNKLKIMLVDNLSKIDLLIFQLTANSETKDFTYLQNFKNKQTVLFVHQSRQQIARKYHKSPSQRDTSHFSSFFECTDRAHFRDTRVLKDVDHDSVVKIARNCIRIAQYGKVQIRQKIILQVVKRSRRDYPAQTTMGYNENGVMWPLVECFVFNALWGRIQPEIHSKSYKKLHNRKEKRQF</sequence>
<reference evidence="1 2" key="2">
    <citation type="journal article" date="2019" name="G3 (Bethesda)">
        <title>Hybrid Assembly of the Genome of the Entomopathogenic Nematode Steinernema carpocapsae Identifies the X-Chromosome.</title>
        <authorList>
            <person name="Serra L."/>
            <person name="Macchietto M."/>
            <person name="Macias-Munoz A."/>
            <person name="McGill C.J."/>
            <person name="Rodriguez I.M."/>
            <person name="Rodriguez B."/>
            <person name="Murad R."/>
            <person name="Mortazavi A."/>
        </authorList>
    </citation>
    <scope>NUCLEOTIDE SEQUENCE [LARGE SCALE GENOMIC DNA]</scope>
    <source>
        <strain evidence="1 2">ALL</strain>
    </source>
</reference>
<dbReference type="EMBL" id="AZBU02000002">
    <property type="protein sequence ID" value="TKR95808.1"/>
    <property type="molecule type" value="Genomic_DNA"/>
</dbReference>
<dbReference type="AlphaFoldDB" id="A0A4U5PH00"/>
<protein>
    <submittedName>
        <fullName evidence="1">Uncharacterized protein</fullName>
    </submittedName>
</protein>
<reference evidence="1 2" key="1">
    <citation type="journal article" date="2015" name="Genome Biol.">
        <title>Comparative genomics of Steinernema reveals deeply conserved gene regulatory networks.</title>
        <authorList>
            <person name="Dillman A.R."/>
            <person name="Macchietto M."/>
            <person name="Porter C.F."/>
            <person name="Rogers A."/>
            <person name="Williams B."/>
            <person name="Antoshechkin I."/>
            <person name="Lee M.M."/>
            <person name="Goodwin Z."/>
            <person name="Lu X."/>
            <person name="Lewis E.E."/>
            <person name="Goodrich-Blair H."/>
            <person name="Stock S.P."/>
            <person name="Adams B.J."/>
            <person name="Sternberg P.W."/>
            <person name="Mortazavi A."/>
        </authorList>
    </citation>
    <scope>NUCLEOTIDE SEQUENCE [LARGE SCALE GENOMIC DNA]</scope>
    <source>
        <strain evidence="1 2">ALL</strain>
    </source>
</reference>
<evidence type="ECO:0000313" key="1">
    <source>
        <dbReference type="EMBL" id="TKR95808.1"/>
    </source>
</evidence>
<organism evidence="1 2">
    <name type="scientific">Steinernema carpocapsae</name>
    <name type="common">Entomopathogenic nematode</name>
    <dbReference type="NCBI Taxonomy" id="34508"/>
    <lineage>
        <taxon>Eukaryota</taxon>
        <taxon>Metazoa</taxon>
        <taxon>Ecdysozoa</taxon>
        <taxon>Nematoda</taxon>
        <taxon>Chromadorea</taxon>
        <taxon>Rhabditida</taxon>
        <taxon>Tylenchina</taxon>
        <taxon>Panagrolaimomorpha</taxon>
        <taxon>Strongyloidoidea</taxon>
        <taxon>Steinernematidae</taxon>
        <taxon>Steinernema</taxon>
    </lineage>
</organism>
<name>A0A4U5PH00_STECR</name>
<evidence type="ECO:0000313" key="2">
    <source>
        <dbReference type="Proteomes" id="UP000298663"/>
    </source>
</evidence>
<keyword evidence="2" id="KW-1185">Reference proteome</keyword>
<dbReference type="Proteomes" id="UP000298663">
    <property type="component" value="Unassembled WGS sequence"/>
</dbReference>